<dbReference type="Proteomes" id="UP000218069">
    <property type="component" value="Unassembled WGS sequence"/>
</dbReference>
<sequence length="123" mass="13817">MRMNEFMKDEDKNELLQLLNQFFASKFAAPQAQPNQPSQPKPTPPPNKAIPSPASAQPPQQKAPPPQAKPPTLPQKLHNVQQRKMNALANRYTQSALKQQAQPTETDKVLALRNVAQQKFDNK</sequence>
<reference evidence="3" key="1">
    <citation type="submission" date="2017-08" db="EMBL/GenBank/DDBJ databases">
        <authorList>
            <person name="Varghese N."/>
            <person name="Submissions S."/>
        </authorList>
    </citation>
    <scope>NUCLEOTIDE SEQUENCE [LARGE SCALE GENOMIC DNA]</scope>
    <source>
        <strain evidence="3">AP-Melu-1000-B4</strain>
    </source>
</reference>
<evidence type="ECO:0000313" key="2">
    <source>
        <dbReference type="EMBL" id="SNX28762.1"/>
    </source>
</evidence>
<keyword evidence="3" id="KW-1185">Reference proteome</keyword>
<dbReference type="EMBL" id="OANS01000003">
    <property type="protein sequence ID" value="SNX28762.1"/>
    <property type="molecule type" value="Genomic_DNA"/>
</dbReference>
<evidence type="ECO:0000256" key="1">
    <source>
        <dbReference type="SAM" id="MobiDB-lite"/>
    </source>
</evidence>
<dbReference type="AlphaFoldDB" id="A0A240E0M9"/>
<feature type="compositionally biased region" description="Pro residues" evidence="1">
    <location>
        <begin position="37"/>
        <end position="48"/>
    </location>
</feature>
<feature type="compositionally biased region" description="Low complexity" evidence="1">
    <location>
        <begin position="49"/>
        <end position="60"/>
    </location>
</feature>
<gene>
    <name evidence="2" type="ORF">SAMN06295945_1109</name>
</gene>
<dbReference type="RefSeq" id="WP_096673163.1">
    <property type="nucleotide sequence ID" value="NZ_OANS01000003.1"/>
</dbReference>
<organism evidence="2 3">
    <name type="scientific">Polynucleobacter meluiroseus</name>
    <dbReference type="NCBI Taxonomy" id="1938814"/>
    <lineage>
        <taxon>Bacteria</taxon>
        <taxon>Pseudomonadati</taxon>
        <taxon>Pseudomonadota</taxon>
        <taxon>Betaproteobacteria</taxon>
        <taxon>Burkholderiales</taxon>
        <taxon>Burkholderiaceae</taxon>
        <taxon>Polynucleobacter</taxon>
    </lineage>
</organism>
<feature type="compositionally biased region" description="Pro residues" evidence="1">
    <location>
        <begin position="61"/>
        <end position="73"/>
    </location>
</feature>
<feature type="region of interest" description="Disordered" evidence="1">
    <location>
        <begin position="26"/>
        <end position="84"/>
    </location>
</feature>
<proteinExistence type="predicted"/>
<evidence type="ECO:0000313" key="3">
    <source>
        <dbReference type="Proteomes" id="UP000218069"/>
    </source>
</evidence>
<accession>A0A240E0M9</accession>
<protein>
    <submittedName>
        <fullName evidence="2">Uncharacterized protein</fullName>
    </submittedName>
</protein>
<name>A0A240E0M9_9BURK</name>